<organism evidence="1">
    <name type="scientific">Rhizophora mucronata</name>
    <name type="common">Asiatic mangrove</name>
    <dbReference type="NCBI Taxonomy" id="61149"/>
    <lineage>
        <taxon>Eukaryota</taxon>
        <taxon>Viridiplantae</taxon>
        <taxon>Streptophyta</taxon>
        <taxon>Embryophyta</taxon>
        <taxon>Tracheophyta</taxon>
        <taxon>Spermatophyta</taxon>
        <taxon>Magnoliopsida</taxon>
        <taxon>eudicotyledons</taxon>
        <taxon>Gunneridae</taxon>
        <taxon>Pentapetalae</taxon>
        <taxon>rosids</taxon>
        <taxon>fabids</taxon>
        <taxon>Malpighiales</taxon>
        <taxon>Rhizophoraceae</taxon>
        <taxon>Rhizophora</taxon>
    </lineage>
</organism>
<sequence>MQFQIKSHQDSKSHG</sequence>
<accession>A0A2P2JNU2</accession>
<proteinExistence type="predicted"/>
<dbReference type="EMBL" id="GGEC01014650">
    <property type="protein sequence ID" value="MBW95133.1"/>
    <property type="molecule type" value="Transcribed_RNA"/>
</dbReference>
<reference evidence="1" key="1">
    <citation type="submission" date="2018-02" db="EMBL/GenBank/DDBJ databases">
        <title>Rhizophora mucronata_Transcriptome.</title>
        <authorList>
            <person name="Meera S.P."/>
            <person name="Sreeshan A."/>
            <person name="Augustine A."/>
        </authorList>
    </citation>
    <scope>NUCLEOTIDE SEQUENCE</scope>
    <source>
        <tissue evidence="1">Leaf</tissue>
    </source>
</reference>
<evidence type="ECO:0000313" key="1">
    <source>
        <dbReference type="EMBL" id="MBW95133.1"/>
    </source>
</evidence>
<protein>
    <submittedName>
        <fullName evidence="1">Protein TPR3-like</fullName>
    </submittedName>
</protein>
<name>A0A2P2JNU2_RHIMU</name>